<protein>
    <submittedName>
        <fullName evidence="2">BNR/Asp-box repeat family protein</fullName>
    </submittedName>
</protein>
<name>F4QJF2_9CAUL</name>
<dbReference type="PANTHER" id="PTHR38792:SF3">
    <property type="entry name" value="BNR_ASP-BOX REPEAT DOMAIN PROTEIN (AFU_ORTHOLOGUE AFUA_7G06430)-RELATED"/>
    <property type="match status" value="1"/>
</dbReference>
<feature type="signal peptide" evidence="1">
    <location>
        <begin position="1"/>
        <end position="26"/>
    </location>
</feature>
<evidence type="ECO:0000313" key="2">
    <source>
        <dbReference type="EMBL" id="EGF93135.1"/>
    </source>
</evidence>
<proteinExistence type="predicted"/>
<dbReference type="InterPro" id="IPR036278">
    <property type="entry name" value="Sialidase_sf"/>
</dbReference>
<dbReference type="RefSeq" id="WP_006272326.1">
    <property type="nucleotide sequence ID" value="NZ_GL883077.1"/>
</dbReference>
<dbReference type="eggNOG" id="COG4409">
    <property type="taxonomic scope" value="Bacteria"/>
</dbReference>
<reference evidence="3" key="1">
    <citation type="submission" date="2011-03" db="EMBL/GenBank/DDBJ databases">
        <title>Draft genome sequence of Brevundimonas diminuta.</title>
        <authorList>
            <person name="Brown P.J.B."/>
            <person name="Buechlein A."/>
            <person name="Hemmerich C."/>
            <person name="Brun Y.V."/>
        </authorList>
    </citation>
    <scope>NUCLEOTIDE SEQUENCE [LARGE SCALE GENOMIC DNA]</scope>
    <source>
        <strain evidence="3">C19</strain>
    </source>
</reference>
<dbReference type="HOGENOM" id="CLU_036301_1_0_5"/>
<organism evidence="2 3">
    <name type="scientific">Asticcacaulis biprosthecium C19</name>
    <dbReference type="NCBI Taxonomy" id="715226"/>
    <lineage>
        <taxon>Bacteria</taxon>
        <taxon>Pseudomonadati</taxon>
        <taxon>Pseudomonadota</taxon>
        <taxon>Alphaproteobacteria</taxon>
        <taxon>Caulobacterales</taxon>
        <taxon>Caulobacteraceae</taxon>
        <taxon>Asticcacaulis</taxon>
    </lineage>
</organism>
<dbReference type="SUPFAM" id="SSF50939">
    <property type="entry name" value="Sialidases"/>
    <property type="match status" value="1"/>
</dbReference>
<dbReference type="STRING" id="715226.ABI_15750"/>
<feature type="chain" id="PRO_5003314167" evidence="1">
    <location>
        <begin position="27"/>
        <end position="379"/>
    </location>
</feature>
<gene>
    <name evidence="2" type="ORF">ABI_15750</name>
</gene>
<dbReference type="Gene3D" id="2.120.10.10">
    <property type="match status" value="1"/>
</dbReference>
<keyword evidence="3" id="KW-1185">Reference proteome</keyword>
<sequence length="379" mass="40063">MQTQSKRPLIGLLSFCCLLAFVPACAQEGMALGDGTAMYPRVVRQTTTPAKPLVASVTAFEGGAHADIFRSDDDGVTFTKVSEIRDPDFAGGLCCGGLYALPVAVGALKAGTLLYASSVGQGIDNQPMRLKIHRSDDSGVTWSNLSICYTAPVQRKGGGLWEVEFLLTANGQLGCLFSDETVPGHSQILQQSLSSDGIHWSAPKAIVKLAPSGDRPGMPVVSRLGDGRFFMTYEICGPGHNCDVYTRFSADGVDWGDPADAGQQLVTPDGFTLRATPTHALARGSGRLIVTGQRVYRGGVHQKDAAVTLFVDDSGTGAGPWRMTPAPVDVRDIPADGNVCQNYSSPVLASEDGASILSIVTDYSDGKCRARFGTVRLSE</sequence>
<accession>F4QJF2</accession>
<dbReference type="AlphaFoldDB" id="F4QJF2"/>
<dbReference type="OrthoDB" id="9764804at2"/>
<dbReference type="EMBL" id="GL883077">
    <property type="protein sequence ID" value="EGF93135.1"/>
    <property type="molecule type" value="Genomic_DNA"/>
</dbReference>
<evidence type="ECO:0000313" key="3">
    <source>
        <dbReference type="Proteomes" id="UP000006512"/>
    </source>
</evidence>
<evidence type="ECO:0000256" key="1">
    <source>
        <dbReference type="SAM" id="SignalP"/>
    </source>
</evidence>
<dbReference type="CDD" id="cd15482">
    <property type="entry name" value="Sialidase_non-viral"/>
    <property type="match status" value="1"/>
</dbReference>
<dbReference type="PANTHER" id="PTHR38792">
    <property type="entry name" value="BNR/ASP-BOX REPEAT DOMAIN PROTEIN (AFU_ORTHOLOGUE AFUA_7G06430)-RELATED"/>
    <property type="match status" value="1"/>
</dbReference>
<keyword evidence="1" id="KW-0732">Signal</keyword>
<dbReference type="Proteomes" id="UP000006512">
    <property type="component" value="Unassembled WGS sequence"/>
</dbReference>